<dbReference type="VEuPathDB" id="FungiDB:CCM_04509"/>
<dbReference type="Proteomes" id="UP000001610">
    <property type="component" value="Unassembled WGS sequence"/>
</dbReference>
<accession>G3JFE7</accession>
<gene>
    <name evidence="2" type="ORF">CCM_04509</name>
</gene>
<dbReference type="EMBL" id="JH126401">
    <property type="protein sequence ID" value="EGX93137.1"/>
    <property type="molecule type" value="Genomic_DNA"/>
</dbReference>
<feature type="region of interest" description="Disordered" evidence="1">
    <location>
        <begin position="1"/>
        <end position="57"/>
    </location>
</feature>
<sequence>MSPAQEKRKYRETAPRAGGSKTCLPFFSQPGSGPSDARPSRLRTSLPALETGDDSGKTSIISLIRAGLPEVTWPAPRSVSCNPKFTPFISRDPQVSQPAN</sequence>
<feature type="compositionally biased region" description="Basic and acidic residues" evidence="1">
    <location>
        <begin position="1"/>
        <end position="14"/>
    </location>
</feature>
<dbReference type="RefSeq" id="XP_006669720.1">
    <property type="nucleotide sequence ID" value="XM_006669657.1"/>
</dbReference>
<name>G3JFE7_CORMM</name>
<reference evidence="2 3" key="1">
    <citation type="journal article" date="2011" name="Genome Biol.">
        <title>Genome sequence of the insect pathogenic fungus Cordyceps militaris, a valued traditional Chinese medicine.</title>
        <authorList>
            <person name="Zheng P."/>
            <person name="Xia Y."/>
            <person name="Xiao G."/>
            <person name="Xiong C."/>
            <person name="Hu X."/>
            <person name="Zhang S."/>
            <person name="Zheng H."/>
            <person name="Huang Y."/>
            <person name="Zhou Y."/>
            <person name="Wang S."/>
            <person name="Zhao G.P."/>
            <person name="Liu X."/>
            <person name="St Leger R.J."/>
            <person name="Wang C."/>
        </authorList>
    </citation>
    <scope>NUCLEOTIDE SEQUENCE [LARGE SCALE GENOMIC DNA]</scope>
    <source>
        <strain evidence="2 3">CM01</strain>
    </source>
</reference>
<dbReference type="AlphaFoldDB" id="G3JFE7"/>
<keyword evidence="3" id="KW-1185">Reference proteome</keyword>
<evidence type="ECO:0000313" key="3">
    <source>
        <dbReference type="Proteomes" id="UP000001610"/>
    </source>
</evidence>
<dbReference type="KEGG" id="cmt:CCM_04509"/>
<dbReference type="GeneID" id="18166532"/>
<proteinExistence type="predicted"/>
<evidence type="ECO:0000313" key="2">
    <source>
        <dbReference type="EMBL" id="EGX93137.1"/>
    </source>
</evidence>
<organism evidence="2 3">
    <name type="scientific">Cordyceps militaris (strain CM01)</name>
    <name type="common">Caterpillar fungus</name>
    <dbReference type="NCBI Taxonomy" id="983644"/>
    <lineage>
        <taxon>Eukaryota</taxon>
        <taxon>Fungi</taxon>
        <taxon>Dikarya</taxon>
        <taxon>Ascomycota</taxon>
        <taxon>Pezizomycotina</taxon>
        <taxon>Sordariomycetes</taxon>
        <taxon>Hypocreomycetidae</taxon>
        <taxon>Hypocreales</taxon>
        <taxon>Cordycipitaceae</taxon>
        <taxon>Cordyceps</taxon>
    </lineage>
</organism>
<dbReference type="HOGENOM" id="CLU_2305952_0_0_1"/>
<dbReference type="InParanoid" id="G3JFE7"/>
<evidence type="ECO:0000256" key="1">
    <source>
        <dbReference type="SAM" id="MobiDB-lite"/>
    </source>
</evidence>
<protein>
    <submittedName>
        <fullName evidence="2">Uncharacterized protein</fullName>
    </submittedName>
</protein>